<dbReference type="FunFam" id="3.80.10.10:FF:000041">
    <property type="entry name" value="LRR receptor-like serine/threonine-protein kinase ERECTA"/>
    <property type="match status" value="1"/>
</dbReference>
<keyword evidence="8" id="KW-1133">Transmembrane helix</keyword>
<keyword evidence="7" id="KW-0677">Repeat</keyword>
<keyword evidence="5" id="KW-0812">Transmembrane</keyword>
<keyword evidence="11" id="KW-0325">Glycoprotein</keyword>
<protein>
    <recommendedName>
        <fullName evidence="12">Leucine-rich repeat-containing N-terminal plant-type domain-containing protein</fullName>
    </recommendedName>
</protein>
<dbReference type="GO" id="GO:0005886">
    <property type="term" value="C:plasma membrane"/>
    <property type="evidence" value="ECO:0007669"/>
    <property type="project" value="UniProtKB-SubCell"/>
</dbReference>
<proteinExistence type="inferred from homology"/>
<keyword evidence="6" id="KW-0732">Signal</keyword>
<evidence type="ECO:0000256" key="8">
    <source>
        <dbReference type="ARBA" id="ARBA00022989"/>
    </source>
</evidence>
<dbReference type="Gene3D" id="3.80.10.10">
    <property type="entry name" value="Ribonuclease Inhibitor"/>
    <property type="match status" value="3"/>
</dbReference>
<evidence type="ECO:0000256" key="3">
    <source>
        <dbReference type="ARBA" id="ARBA00022475"/>
    </source>
</evidence>
<dbReference type="AlphaFoldDB" id="A0A2Z6M8W1"/>
<feature type="domain" description="Leucine-rich repeat-containing N-terminal plant-type" evidence="12">
    <location>
        <begin position="17"/>
        <end position="55"/>
    </location>
</feature>
<dbReference type="Proteomes" id="UP000242715">
    <property type="component" value="Unassembled WGS sequence"/>
</dbReference>
<dbReference type="InterPro" id="IPR001611">
    <property type="entry name" value="Leu-rich_rpt"/>
</dbReference>
<evidence type="ECO:0000256" key="9">
    <source>
        <dbReference type="ARBA" id="ARBA00023136"/>
    </source>
</evidence>
<dbReference type="FunFam" id="3.80.10.10:FF:000383">
    <property type="entry name" value="Leucine-rich repeat receptor protein kinase EMS1"/>
    <property type="match status" value="1"/>
</dbReference>
<keyword evidence="14" id="KW-1185">Reference proteome</keyword>
<dbReference type="PANTHER" id="PTHR48063">
    <property type="entry name" value="LRR RECEPTOR-LIKE KINASE"/>
    <property type="match status" value="1"/>
</dbReference>
<evidence type="ECO:0000256" key="10">
    <source>
        <dbReference type="ARBA" id="ARBA00023170"/>
    </source>
</evidence>
<dbReference type="InterPro" id="IPR013210">
    <property type="entry name" value="LRR_N_plant-typ"/>
</dbReference>
<dbReference type="Pfam" id="PF13855">
    <property type="entry name" value="LRR_8"/>
    <property type="match status" value="2"/>
</dbReference>
<dbReference type="InterPro" id="IPR032675">
    <property type="entry name" value="LRR_dom_sf"/>
</dbReference>
<dbReference type="Pfam" id="PF00560">
    <property type="entry name" value="LRR_1"/>
    <property type="match status" value="1"/>
</dbReference>
<keyword evidence="9" id="KW-0472">Membrane</keyword>
<evidence type="ECO:0000256" key="2">
    <source>
        <dbReference type="ARBA" id="ARBA00009592"/>
    </source>
</evidence>
<dbReference type="OrthoDB" id="8731593at2759"/>
<comment type="similarity">
    <text evidence="2">Belongs to the RLP family.</text>
</comment>
<evidence type="ECO:0000256" key="7">
    <source>
        <dbReference type="ARBA" id="ARBA00022737"/>
    </source>
</evidence>
<dbReference type="InterPro" id="IPR003591">
    <property type="entry name" value="Leu-rich_rpt_typical-subtyp"/>
</dbReference>
<gene>
    <name evidence="13" type="ORF">TSUD_79960</name>
</gene>
<evidence type="ECO:0000313" key="13">
    <source>
        <dbReference type="EMBL" id="GAU18708.1"/>
    </source>
</evidence>
<sequence>MNEHILCDGGFNTQFIASEAEALLEFKKGLTDPSNLLSSWTHGKDCCQWKGVGCNTTTGHVISLNLHSSNSLDKLQGSMKNLKHLDLSYANFKGSLFDNLGNLSLLESLDLSGNTVYVNNLKWLHGLSSLKFLDLSGVDLSSCTNDWFPDISIILHSLETLRLSGCRLHKLPKFPRPELNCNSLVTLDLSINYFNSTIPDWLFENCHHLQYLNLSRNTLQGPIPHSIERVTTLATLDLSYNMLTGSIPSTFGQAHGQTHNNVEGIISDVHLANFSNVKVLELSFNHITLNMTKNWVPPFQLEAIEGIPVEMAKLVELHSLNLSRNKLVGSIPYNIGELQNLESLDLSRNHLSCAIPTSMVNLNFLSYLNLSYNTLSGKIPRGNQFDFFGNDSYEVTMKNMKVTEIMKTKKWAGK</sequence>
<name>A0A2Z6M8W1_TRISU</name>
<keyword evidence="10" id="KW-0675">Receptor</keyword>
<accession>A0A2Z6M8W1</accession>
<keyword evidence="4" id="KW-0433">Leucine-rich repeat</keyword>
<dbReference type="EMBL" id="DF973189">
    <property type="protein sequence ID" value="GAU18708.1"/>
    <property type="molecule type" value="Genomic_DNA"/>
</dbReference>
<evidence type="ECO:0000256" key="6">
    <source>
        <dbReference type="ARBA" id="ARBA00022729"/>
    </source>
</evidence>
<evidence type="ECO:0000313" key="14">
    <source>
        <dbReference type="Proteomes" id="UP000242715"/>
    </source>
</evidence>
<evidence type="ECO:0000256" key="11">
    <source>
        <dbReference type="ARBA" id="ARBA00023180"/>
    </source>
</evidence>
<dbReference type="SUPFAM" id="SSF52058">
    <property type="entry name" value="L domain-like"/>
    <property type="match status" value="1"/>
</dbReference>
<dbReference type="Pfam" id="PF08263">
    <property type="entry name" value="LRRNT_2"/>
    <property type="match status" value="1"/>
</dbReference>
<dbReference type="PANTHER" id="PTHR48063:SF103">
    <property type="entry name" value="LEUCINE-RICH RECEPTOR-LIKE KINASE FAMILY PROTEIN"/>
    <property type="match status" value="1"/>
</dbReference>
<evidence type="ECO:0000256" key="4">
    <source>
        <dbReference type="ARBA" id="ARBA00022614"/>
    </source>
</evidence>
<dbReference type="PRINTS" id="PR00019">
    <property type="entry name" value="LEURICHRPT"/>
</dbReference>
<evidence type="ECO:0000259" key="12">
    <source>
        <dbReference type="Pfam" id="PF08263"/>
    </source>
</evidence>
<keyword evidence="3" id="KW-1003">Cell membrane</keyword>
<organism evidence="13 14">
    <name type="scientific">Trifolium subterraneum</name>
    <name type="common">Subterranean clover</name>
    <dbReference type="NCBI Taxonomy" id="3900"/>
    <lineage>
        <taxon>Eukaryota</taxon>
        <taxon>Viridiplantae</taxon>
        <taxon>Streptophyta</taxon>
        <taxon>Embryophyta</taxon>
        <taxon>Tracheophyta</taxon>
        <taxon>Spermatophyta</taxon>
        <taxon>Magnoliopsida</taxon>
        <taxon>eudicotyledons</taxon>
        <taxon>Gunneridae</taxon>
        <taxon>Pentapetalae</taxon>
        <taxon>rosids</taxon>
        <taxon>fabids</taxon>
        <taxon>Fabales</taxon>
        <taxon>Fabaceae</taxon>
        <taxon>Papilionoideae</taxon>
        <taxon>50 kb inversion clade</taxon>
        <taxon>NPAAA clade</taxon>
        <taxon>Hologalegina</taxon>
        <taxon>IRL clade</taxon>
        <taxon>Trifolieae</taxon>
        <taxon>Trifolium</taxon>
    </lineage>
</organism>
<reference evidence="14" key="1">
    <citation type="journal article" date="2017" name="Front. Plant Sci.">
        <title>Climate Clever Clovers: New Paradigm to Reduce the Environmental Footprint of Ruminants by Breeding Low Methanogenic Forages Utilizing Haplotype Variation.</title>
        <authorList>
            <person name="Kaur P."/>
            <person name="Appels R."/>
            <person name="Bayer P.E."/>
            <person name="Keeble-Gagnere G."/>
            <person name="Wang J."/>
            <person name="Hirakawa H."/>
            <person name="Shirasawa K."/>
            <person name="Vercoe P."/>
            <person name="Stefanova K."/>
            <person name="Durmic Z."/>
            <person name="Nichols P."/>
            <person name="Revell C."/>
            <person name="Isobe S.N."/>
            <person name="Edwards D."/>
            <person name="Erskine W."/>
        </authorList>
    </citation>
    <scope>NUCLEOTIDE SEQUENCE [LARGE SCALE GENOMIC DNA]</scope>
    <source>
        <strain evidence="14">cv. Daliak</strain>
    </source>
</reference>
<dbReference type="InterPro" id="IPR046956">
    <property type="entry name" value="RLP23-like"/>
</dbReference>
<comment type="subcellular location">
    <subcellularLocation>
        <location evidence="1">Cell membrane</location>
        <topology evidence="1">Single-pass type I membrane protein</topology>
    </subcellularLocation>
</comment>
<evidence type="ECO:0000256" key="5">
    <source>
        <dbReference type="ARBA" id="ARBA00022692"/>
    </source>
</evidence>
<dbReference type="SMART" id="SM00369">
    <property type="entry name" value="LRR_TYP"/>
    <property type="match status" value="6"/>
</dbReference>
<evidence type="ECO:0000256" key="1">
    <source>
        <dbReference type="ARBA" id="ARBA00004251"/>
    </source>
</evidence>